<organism evidence="1 2">
    <name type="scientific">Streptomyces spinoverrucosus</name>
    <dbReference type="NCBI Taxonomy" id="284043"/>
    <lineage>
        <taxon>Bacteria</taxon>
        <taxon>Bacillati</taxon>
        <taxon>Actinomycetota</taxon>
        <taxon>Actinomycetes</taxon>
        <taxon>Kitasatosporales</taxon>
        <taxon>Streptomycetaceae</taxon>
        <taxon>Streptomyces</taxon>
    </lineage>
</organism>
<gene>
    <name evidence="1" type="ORF">SSP24_48500</name>
</gene>
<dbReference type="AlphaFoldDB" id="A0A4Y3VM26"/>
<proteinExistence type="predicted"/>
<dbReference type="Proteomes" id="UP000317881">
    <property type="component" value="Unassembled WGS sequence"/>
</dbReference>
<reference evidence="1 2" key="1">
    <citation type="submission" date="2019-06" db="EMBL/GenBank/DDBJ databases">
        <title>Whole genome shotgun sequence of Streptomyces spinoverrucosus NBRC 14228.</title>
        <authorList>
            <person name="Hosoyama A."/>
            <person name="Uohara A."/>
            <person name="Ohji S."/>
            <person name="Ichikawa N."/>
        </authorList>
    </citation>
    <scope>NUCLEOTIDE SEQUENCE [LARGE SCALE GENOMIC DNA]</scope>
    <source>
        <strain evidence="1 2">NBRC 14228</strain>
    </source>
</reference>
<accession>A0A4Y3VM26</accession>
<comment type="caution">
    <text evidence="1">The sequence shown here is derived from an EMBL/GenBank/DDBJ whole genome shotgun (WGS) entry which is preliminary data.</text>
</comment>
<evidence type="ECO:0000313" key="1">
    <source>
        <dbReference type="EMBL" id="GEC07195.1"/>
    </source>
</evidence>
<dbReference type="EMBL" id="BJND01000037">
    <property type="protein sequence ID" value="GEC07195.1"/>
    <property type="molecule type" value="Genomic_DNA"/>
</dbReference>
<protein>
    <submittedName>
        <fullName evidence="1">Uncharacterized protein</fullName>
    </submittedName>
</protein>
<sequence>MIASTPVARWTWGRDGETTDELVRSLRDLMAAYGVLAAHRFAVGGTDVQVSVSEAGKSNSVLFKRELAVAAASSGSTRSAEAVASLVDQVRIGLRAGEIGSVDAHIECSGLVAVGSDEEFPAKRLVRVGSIIVRRFRHRRAGNA</sequence>
<name>A0A4Y3VM26_9ACTN</name>
<keyword evidence="2" id="KW-1185">Reference proteome</keyword>
<evidence type="ECO:0000313" key="2">
    <source>
        <dbReference type="Proteomes" id="UP000317881"/>
    </source>
</evidence>